<dbReference type="EMBL" id="NNAY01000398">
    <property type="protein sequence ID" value="OXU28667.1"/>
    <property type="molecule type" value="Genomic_DNA"/>
</dbReference>
<protein>
    <submittedName>
        <fullName evidence="1">Uncharacterized protein</fullName>
    </submittedName>
</protein>
<gene>
    <name evidence="1" type="ORF">TSAR_001949</name>
</gene>
<sequence length="86" mass="9905">SLSSSYSISVLSSKPNKAVLALVVHRYIYRLGAHIVMMEMENSLCAIYFHLPETQRVMAETQGQNYFVSVIDATLPVHMRRWEQFL</sequence>
<proteinExistence type="predicted"/>
<accession>A0A232FEB9</accession>
<evidence type="ECO:0000313" key="2">
    <source>
        <dbReference type="Proteomes" id="UP000215335"/>
    </source>
</evidence>
<comment type="caution">
    <text evidence="1">The sequence shown here is derived from an EMBL/GenBank/DDBJ whole genome shotgun (WGS) entry which is preliminary data.</text>
</comment>
<evidence type="ECO:0000313" key="1">
    <source>
        <dbReference type="EMBL" id="OXU28667.1"/>
    </source>
</evidence>
<organism evidence="1 2">
    <name type="scientific">Trichomalopsis sarcophagae</name>
    <dbReference type="NCBI Taxonomy" id="543379"/>
    <lineage>
        <taxon>Eukaryota</taxon>
        <taxon>Metazoa</taxon>
        <taxon>Ecdysozoa</taxon>
        <taxon>Arthropoda</taxon>
        <taxon>Hexapoda</taxon>
        <taxon>Insecta</taxon>
        <taxon>Pterygota</taxon>
        <taxon>Neoptera</taxon>
        <taxon>Endopterygota</taxon>
        <taxon>Hymenoptera</taxon>
        <taxon>Apocrita</taxon>
        <taxon>Proctotrupomorpha</taxon>
        <taxon>Chalcidoidea</taxon>
        <taxon>Pteromalidae</taxon>
        <taxon>Pteromalinae</taxon>
        <taxon>Trichomalopsis</taxon>
    </lineage>
</organism>
<reference evidence="1 2" key="1">
    <citation type="journal article" date="2017" name="Curr. Biol.">
        <title>The Evolution of Venom by Co-option of Single-Copy Genes.</title>
        <authorList>
            <person name="Martinson E.O."/>
            <person name="Mrinalini"/>
            <person name="Kelkar Y.D."/>
            <person name="Chang C.H."/>
            <person name="Werren J.H."/>
        </authorList>
    </citation>
    <scope>NUCLEOTIDE SEQUENCE [LARGE SCALE GENOMIC DNA]</scope>
    <source>
        <strain evidence="1 2">Alberta</strain>
        <tissue evidence="1">Whole body</tissue>
    </source>
</reference>
<name>A0A232FEB9_9HYME</name>
<dbReference type="Proteomes" id="UP000215335">
    <property type="component" value="Unassembled WGS sequence"/>
</dbReference>
<keyword evidence="2" id="KW-1185">Reference proteome</keyword>
<feature type="non-terminal residue" evidence="1">
    <location>
        <position position="1"/>
    </location>
</feature>
<dbReference type="AlphaFoldDB" id="A0A232FEB9"/>